<evidence type="ECO:0000313" key="1">
    <source>
        <dbReference type="EMBL" id="CDI58081.1"/>
    </source>
</evidence>
<dbReference type="AlphaFoldDB" id="U6F2C1"/>
<reference evidence="1" key="1">
    <citation type="submission" date="2013-09" db="EMBL/GenBank/DDBJ databases">
        <title>Draft Genome Sequence of five Lactobacillus helveticus strains CIRM-BIA 101T, 103, 104, 951 and 953 isolated from milk product.</title>
        <authorList>
            <person name="Valence F."/>
            <person name="Chuat V."/>
            <person name="Ma L."/>
            <person name="Creno S."/>
            <person name="Falentin H."/>
            <person name="Lortal S."/>
            <person name="Bizet C."/>
            <person name="Clermont D."/>
            <person name="Loux V."/>
            <person name="Bouchier C."/>
            <person name="Cousin S."/>
        </authorList>
    </citation>
    <scope>NUCLEOTIDE SEQUENCE [LARGE SCALE GENOMIC DNA]</scope>
    <source>
        <strain evidence="1">CIRM-BIA 951</strain>
    </source>
</reference>
<evidence type="ECO:0000313" key="2">
    <source>
        <dbReference type="Proteomes" id="UP000017248"/>
    </source>
</evidence>
<dbReference type="HOGENOM" id="CLU_3253197_0_0_9"/>
<organism evidence="1 2">
    <name type="scientific">Lactobacillus helveticus CIRM-BIA 951</name>
    <dbReference type="NCBI Taxonomy" id="1226334"/>
    <lineage>
        <taxon>Bacteria</taxon>
        <taxon>Bacillati</taxon>
        <taxon>Bacillota</taxon>
        <taxon>Bacilli</taxon>
        <taxon>Lactobacillales</taxon>
        <taxon>Lactobacillaceae</taxon>
        <taxon>Lactobacillus</taxon>
    </lineage>
</organism>
<protein>
    <submittedName>
        <fullName evidence="1">Uncharacterized protein</fullName>
    </submittedName>
</protein>
<comment type="caution">
    <text evidence="1">The sequence shown here is derived from an EMBL/GenBank/DDBJ whole genome shotgun (WGS) entry which is preliminary data.</text>
</comment>
<gene>
    <name evidence="1" type="ORF">LHCIRMBIA951_01402</name>
</gene>
<dbReference type="Proteomes" id="UP000017248">
    <property type="component" value="Unassembled WGS sequence"/>
</dbReference>
<proteinExistence type="predicted"/>
<name>U6F2C1_LACHE</name>
<keyword evidence="2" id="KW-1185">Reference proteome</keyword>
<sequence length="42" mass="4880">MGVKVAKDIPSHYYDYEHFSIIQFIKETDAYNEDGTKIDLKG</sequence>
<accession>U6F2C1</accession>
<dbReference type="EMBL" id="CBUK010000046">
    <property type="protein sequence ID" value="CDI58081.1"/>
    <property type="molecule type" value="Genomic_DNA"/>
</dbReference>
<dbReference type="RefSeq" id="WP_023190650.1">
    <property type="nucleotide sequence ID" value="NZ_HG530804.1"/>
</dbReference>